<feature type="domain" description="S1 motif" evidence="5">
    <location>
        <begin position="96"/>
        <end position="164"/>
    </location>
</feature>
<dbReference type="InterPro" id="IPR003029">
    <property type="entry name" value="S1_domain"/>
</dbReference>
<feature type="region of interest" description="Disordered" evidence="4">
    <location>
        <begin position="440"/>
        <end position="474"/>
    </location>
</feature>
<dbReference type="InterPro" id="IPR035104">
    <property type="entry name" value="Ribosomal_protein_S1-like"/>
</dbReference>
<dbReference type="Proteomes" id="UP001431532">
    <property type="component" value="Unassembled WGS sequence"/>
</dbReference>
<dbReference type="EMBL" id="JASCXW010000003">
    <property type="protein sequence ID" value="MDI6452339.1"/>
    <property type="molecule type" value="Genomic_DNA"/>
</dbReference>
<protein>
    <submittedName>
        <fullName evidence="6">S1 RNA-binding domain-containing protein</fullName>
    </submittedName>
</protein>
<dbReference type="SMART" id="SM00316">
    <property type="entry name" value="S1"/>
    <property type="match status" value="5"/>
</dbReference>
<feature type="domain" description="S1 motif" evidence="5">
    <location>
        <begin position="359"/>
        <end position="427"/>
    </location>
</feature>
<dbReference type="SUPFAM" id="SSF50249">
    <property type="entry name" value="Nucleic acid-binding proteins"/>
    <property type="match status" value="5"/>
</dbReference>
<comment type="caution">
    <text evidence="6">The sequence shown here is derived from an EMBL/GenBank/DDBJ whole genome shotgun (WGS) entry which is preliminary data.</text>
</comment>
<feature type="domain" description="S1 motif" evidence="5">
    <location>
        <begin position="275"/>
        <end position="344"/>
    </location>
</feature>
<keyword evidence="7" id="KW-1185">Reference proteome</keyword>
<dbReference type="PROSITE" id="PS50126">
    <property type="entry name" value="S1"/>
    <property type="match status" value="5"/>
</dbReference>
<accession>A0AAW6U702</accession>
<comment type="similarity">
    <text evidence="1">Belongs to the bacterial ribosomal protein bS1 family.</text>
</comment>
<dbReference type="Pfam" id="PF00575">
    <property type="entry name" value="S1"/>
    <property type="match status" value="4"/>
</dbReference>
<feature type="domain" description="S1 motif" evidence="5">
    <location>
        <begin position="192"/>
        <end position="258"/>
    </location>
</feature>
<feature type="domain" description="S1 motif" evidence="5">
    <location>
        <begin position="9"/>
        <end position="78"/>
    </location>
</feature>
<dbReference type="GO" id="GO:0006412">
    <property type="term" value="P:translation"/>
    <property type="evidence" value="ECO:0007669"/>
    <property type="project" value="TreeGrafter"/>
</dbReference>
<evidence type="ECO:0000259" key="5">
    <source>
        <dbReference type="PROSITE" id="PS50126"/>
    </source>
</evidence>
<dbReference type="PANTHER" id="PTHR10724">
    <property type="entry name" value="30S RIBOSOMAL PROTEIN S1"/>
    <property type="match status" value="1"/>
</dbReference>
<dbReference type="GO" id="GO:0003735">
    <property type="term" value="F:structural constituent of ribosome"/>
    <property type="evidence" value="ECO:0007669"/>
    <property type="project" value="TreeGrafter"/>
</dbReference>
<dbReference type="Gene3D" id="2.40.50.140">
    <property type="entry name" value="Nucleic acid-binding proteins"/>
    <property type="match status" value="4"/>
</dbReference>
<dbReference type="InterPro" id="IPR012340">
    <property type="entry name" value="NA-bd_OB-fold"/>
</dbReference>
<keyword evidence="3" id="KW-0687">Ribonucleoprotein</keyword>
<gene>
    <name evidence="6" type="ORF">QJ521_02075</name>
</gene>
<evidence type="ECO:0000256" key="1">
    <source>
        <dbReference type="ARBA" id="ARBA00006767"/>
    </source>
</evidence>
<evidence type="ECO:0000256" key="3">
    <source>
        <dbReference type="ARBA" id="ARBA00023274"/>
    </source>
</evidence>
<evidence type="ECO:0000313" key="7">
    <source>
        <dbReference type="Proteomes" id="UP001431532"/>
    </source>
</evidence>
<name>A0AAW6U702_9MOLU</name>
<dbReference type="GO" id="GO:1990904">
    <property type="term" value="C:ribonucleoprotein complex"/>
    <property type="evidence" value="ECO:0007669"/>
    <property type="project" value="UniProtKB-KW"/>
</dbReference>
<sequence>MEFKLLKVGQIVEGTVIKVEENTIYLDIQDRTEGKIHLDNYDRPAPETFIGFVKEGQKVKAKVQKITDEPTQILLSRLPLLIEEKFEKIKDLVDSGETVKAKVKQIVDKGIVLNYMDNEVFLPYSLLDFDLVKEKETLKGKILEIQIIEATQRGRSKRIVASRKVIFERERQEAYEKRIQARQEELEQINTGDVVTGVVDKIEPHAATIRFDHVVGLLRISQVSHYRIEKIDDVLTLGQEIQVKVIKKEGNRLDLSMKALEKTPYEAFYHDHKIGDTVTGTVFQKLPFGIIVEVAKDVRGLLHKNEFSWNPNDNFDSYVKIGDEVSLSIIQMDLKKERIALSRKALEDNPWKNVSIKRGDVVKATVKSISKDGLKVEVQGVEGDIPFNELSNERIGKVEDYFAEGDEVQAVVIDVNRDQWFVRMSIRRVLEKAERATFEQYLEDEESTDNPTIGDLFADELEDDGKKKKKNSKK</sequence>
<keyword evidence="2" id="KW-0689">Ribosomal protein</keyword>
<dbReference type="GO" id="GO:0003729">
    <property type="term" value="F:mRNA binding"/>
    <property type="evidence" value="ECO:0007669"/>
    <property type="project" value="TreeGrafter"/>
</dbReference>
<evidence type="ECO:0000313" key="6">
    <source>
        <dbReference type="EMBL" id="MDI6452339.1"/>
    </source>
</evidence>
<dbReference type="RefSeq" id="WP_282838754.1">
    <property type="nucleotide sequence ID" value="NZ_JASCXW010000003.1"/>
</dbReference>
<evidence type="ECO:0000256" key="4">
    <source>
        <dbReference type="SAM" id="MobiDB-lite"/>
    </source>
</evidence>
<dbReference type="InterPro" id="IPR050437">
    <property type="entry name" value="Ribos_protein_bS1-like"/>
</dbReference>
<dbReference type="PANTHER" id="PTHR10724:SF7">
    <property type="entry name" value="SMALL RIBOSOMAL SUBUNIT PROTEIN BS1C"/>
    <property type="match status" value="1"/>
</dbReference>
<dbReference type="AlphaFoldDB" id="A0AAW6U702"/>
<evidence type="ECO:0000256" key="2">
    <source>
        <dbReference type="ARBA" id="ARBA00022980"/>
    </source>
</evidence>
<reference evidence="6" key="1">
    <citation type="submission" date="2023-05" db="EMBL/GenBank/DDBJ databases">
        <title>Mariniplasma microaerophilum sp. nov., a novel anaerobic mollicute isolated from terrestrial mud volcano, Taman Peninsula, Russia.</title>
        <authorList>
            <person name="Khomyakova M.A."/>
            <person name="Merkel A.Y."/>
            <person name="Slobodkin A.I."/>
        </authorList>
    </citation>
    <scope>NUCLEOTIDE SEQUENCE</scope>
    <source>
        <strain evidence="6">M4Ah</strain>
    </source>
</reference>
<organism evidence="6 7">
    <name type="scientific">Peloplasma aerotolerans</name>
    <dbReference type="NCBI Taxonomy" id="3044389"/>
    <lineage>
        <taxon>Bacteria</taxon>
        <taxon>Bacillati</taxon>
        <taxon>Mycoplasmatota</taxon>
        <taxon>Mollicutes</taxon>
        <taxon>Acholeplasmatales</taxon>
        <taxon>Acholeplasmataceae</taxon>
        <taxon>Peloplasma</taxon>
    </lineage>
</organism>
<proteinExistence type="inferred from homology"/>
<dbReference type="PRINTS" id="PR00681">
    <property type="entry name" value="RIBOSOMALS1"/>
</dbReference>
<dbReference type="GO" id="GO:0005840">
    <property type="term" value="C:ribosome"/>
    <property type="evidence" value="ECO:0007669"/>
    <property type="project" value="UniProtKB-KW"/>
</dbReference>